<dbReference type="OrthoDB" id="9815923at2"/>
<dbReference type="SUPFAM" id="SSF53448">
    <property type="entry name" value="Nucleotide-diphospho-sugar transferases"/>
    <property type="match status" value="1"/>
</dbReference>
<dbReference type="CDD" id="cd02511">
    <property type="entry name" value="Beta4Glucosyltransferase"/>
    <property type="match status" value="1"/>
</dbReference>
<dbReference type="Pfam" id="PF00535">
    <property type="entry name" value="Glycos_transf_2"/>
    <property type="match status" value="1"/>
</dbReference>
<organism evidence="2 3">
    <name type="scientific">Terribacillus aidingensis</name>
    <dbReference type="NCBI Taxonomy" id="586416"/>
    <lineage>
        <taxon>Bacteria</taxon>
        <taxon>Bacillati</taxon>
        <taxon>Bacillota</taxon>
        <taxon>Bacilli</taxon>
        <taxon>Bacillales</taxon>
        <taxon>Bacillaceae</taxon>
        <taxon>Terribacillus</taxon>
    </lineage>
</organism>
<name>A0A285PAM1_9BACI</name>
<gene>
    <name evidence="2" type="ORF">SAMN05421503_3054</name>
</gene>
<dbReference type="Gene3D" id="3.90.550.10">
    <property type="entry name" value="Spore Coat Polysaccharide Biosynthesis Protein SpsA, Chain A"/>
    <property type="match status" value="1"/>
</dbReference>
<sequence>MLSISLCMIVKDEEEVLAGCLESVQNLVDEIIIVDTGSTDKTKEIASRFTSSIYDFEWVNDFSAARNYSFSKATCDYIMWLDADDVLLPKDQAALRDLWSGIGDDVDVVSMYYHTALDEAGRPLFLYRRNRIVKRSKNFRWRGAVHEYLEFGGNIVASEIAVTHRKSEKSHILSDRNLRIYESYVASGRELTPRDMFYYANELKDHGKLEKAKSYYMDFLRSKQGWVEDNIRACQYLADCCKATGDTEAYRMHLFRSFQYDRPRPEFCCFIGDFFTEEENYDAGVYWYRQALDYEGKELPGFSVPAYTTWYPYVQLTLCYSRLGLMEQAKAAHSQAVTYHPDHPSVQHNAAFFEKLRL</sequence>
<dbReference type="InterPro" id="IPR029044">
    <property type="entry name" value="Nucleotide-diphossugar_trans"/>
</dbReference>
<dbReference type="PANTHER" id="PTHR43630:SF2">
    <property type="entry name" value="GLYCOSYLTRANSFERASE"/>
    <property type="match status" value="1"/>
</dbReference>
<proteinExistence type="predicted"/>
<dbReference type="SUPFAM" id="SSF48452">
    <property type="entry name" value="TPR-like"/>
    <property type="match status" value="1"/>
</dbReference>
<dbReference type="InterPro" id="IPR001173">
    <property type="entry name" value="Glyco_trans_2-like"/>
</dbReference>
<feature type="domain" description="Glycosyltransferase 2-like" evidence="1">
    <location>
        <begin position="5"/>
        <end position="127"/>
    </location>
</feature>
<evidence type="ECO:0000259" key="1">
    <source>
        <dbReference type="Pfam" id="PF00535"/>
    </source>
</evidence>
<dbReference type="GO" id="GO:0016740">
    <property type="term" value="F:transferase activity"/>
    <property type="evidence" value="ECO:0007669"/>
    <property type="project" value="UniProtKB-KW"/>
</dbReference>
<keyword evidence="3" id="KW-1185">Reference proteome</keyword>
<dbReference type="InterPro" id="IPR011990">
    <property type="entry name" value="TPR-like_helical_dom_sf"/>
</dbReference>
<keyword evidence="2" id="KW-0808">Transferase</keyword>
<dbReference type="AlphaFoldDB" id="A0A285PAM1"/>
<evidence type="ECO:0000313" key="2">
    <source>
        <dbReference type="EMBL" id="SNZ16901.1"/>
    </source>
</evidence>
<reference evidence="3" key="1">
    <citation type="submission" date="2017-09" db="EMBL/GenBank/DDBJ databases">
        <authorList>
            <person name="Varghese N."/>
            <person name="Submissions S."/>
        </authorList>
    </citation>
    <scope>NUCLEOTIDE SEQUENCE [LARGE SCALE GENOMIC DNA]</scope>
    <source>
        <strain evidence="3">CGMCC 1.8913</strain>
    </source>
</reference>
<dbReference type="Gene3D" id="1.25.40.10">
    <property type="entry name" value="Tetratricopeptide repeat domain"/>
    <property type="match status" value="1"/>
</dbReference>
<dbReference type="EMBL" id="OBEK01000005">
    <property type="protein sequence ID" value="SNZ16901.1"/>
    <property type="molecule type" value="Genomic_DNA"/>
</dbReference>
<dbReference type="PANTHER" id="PTHR43630">
    <property type="entry name" value="POLY-BETA-1,6-N-ACETYL-D-GLUCOSAMINE SYNTHASE"/>
    <property type="match status" value="1"/>
</dbReference>
<accession>A0A285PAM1</accession>
<dbReference type="STRING" id="586416.GZ22_01465"/>
<dbReference type="Proteomes" id="UP000219356">
    <property type="component" value="Unassembled WGS sequence"/>
</dbReference>
<protein>
    <submittedName>
        <fullName evidence="2">Glycosyltransferase involved in cell wall bisynthesis</fullName>
    </submittedName>
</protein>
<evidence type="ECO:0000313" key="3">
    <source>
        <dbReference type="Proteomes" id="UP000219356"/>
    </source>
</evidence>
<dbReference type="RefSeq" id="WP_097043258.1">
    <property type="nucleotide sequence ID" value="NZ_OBEK01000005.1"/>
</dbReference>